<dbReference type="SUPFAM" id="SSF54373">
    <property type="entry name" value="FAD-linked reductases, C-terminal domain"/>
    <property type="match status" value="1"/>
</dbReference>
<sequence length="431" mass="45418">MSGRSEADLVIVGAGAAGLAAGLAARAGGLDVVIVEAAGRIGGRALTDKTGLPSGPYDIGCHWMHDASENPLAALALSHRKALRNQPHPDGVPRWLAMRGAVMDAATRADCAAYYLRCFTALEEAGAAGADRVGAEILDTSSPYYPLFRGWAGAIYSVPPERISTGDIARQMETPENWPLEHGYGAMIAEILGDQPVTLDCPVRRIDRAGKHIRVETAQGTIEADDVILAVSSTVLAEGAIAIEPGLPADVLSAIEAVPLGHAERVGIALTERLDGIGDQAPGHILTRNGDQIGLMIHEFGRAELTGYLSGDLARDLGRAGKEAAFAFLRDALKEVFGAGIEKRITGWVASQWSGDPLIRGAYSHAVPGRAHLRPRLAEPVEERLHLAGEATHPTRFASAHGAYMSGLRAVGHVMARRNRTGLADRPVPGA</sequence>
<evidence type="ECO:0000259" key="7">
    <source>
        <dbReference type="Pfam" id="PF01593"/>
    </source>
</evidence>
<dbReference type="RefSeq" id="WP_210681969.1">
    <property type="nucleotide sequence ID" value="NZ_JAGMWN010000004.1"/>
</dbReference>
<dbReference type="AlphaFoldDB" id="A0A8J7S2E3"/>
<evidence type="ECO:0000256" key="1">
    <source>
        <dbReference type="ARBA" id="ARBA00004814"/>
    </source>
</evidence>
<feature type="domain" description="Amine oxidase" evidence="7">
    <location>
        <begin position="167"/>
        <end position="414"/>
    </location>
</feature>
<dbReference type="Pfam" id="PF01593">
    <property type="entry name" value="Amino_oxidase"/>
    <property type="match status" value="1"/>
</dbReference>
<dbReference type="GO" id="GO:0009851">
    <property type="term" value="P:auxin biosynthetic process"/>
    <property type="evidence" value="ECO:0007669"/>
    <property type="project" value="UniProtKB-KW"/>
</dbReference>
<dbReference type="InterPro" id="IPR036188">
    <property type="entry name" value="FAD/NAD-bd_sf"/>
</dbReference>
<dbReference type="InterPro" id="IPR002937">
    <property type="entry name" value="Amino_oxidase"/>
</dbReference>
<evidence type="ECO:0000313" key="8">
    <source>
        <dbReference type="EMBL" id="MBP5857384.1"/>
    </source>
</evidence>
<comment type="pathway">
    <text evidence="1">Plant hormone metabolism; auxin biosynthesis.</text>
</comment>
<dbReference type="EMBL" id="JAGMWN010000004">
    <property type="protein sequence ID" value="MBP5857384.1"/>
    <property type="molecule type" value="Genomic_DNA"/>
</dbReference>
<dbReference type="Gene3D" id="3.50.50.60">
    <property type="entry name" value="FAD/NAD(P)-binding domain"/>
    <property type="match status" value="2"/>
</dbReference>
<evidence type="ECO:0000256" key="5">
    <source>
        <dbReference type="ARBA" id="ARBA00023070"/>
    </source>
</evidence>
<proteinExistence type="inferred from homology"/>
<comment type="caution">
    <text evidence="8">The sequence shown here is derived from an EMBL/GenBank/DDBJ whole genome shotgun (WGS) entry which is preliminary data.</text>
</comment>
<protein>
    <recommendedName>
        <fullName evidence="4">Tryptophan 2-monooxygenase</fullName>
        <ecNumber evidence="3">1.13.12.3</ecNumber>
    </recommendedName>
</protein>
<comment type="similarity">
    <text evidence="2">Belongs to the tryptophan 2-monooxygenase family.</text>
</comment>
<dbReference type="SUPFAM" id="SSF51905">
    <property type="entry name" value="FAD/NAD(P)-binding domain"/>
    <property type="match status" value="1"/>
</dbReference>
<dbReference type="EC" id="1.13.12.3" evidence="3"/>
<dbReference type="Pfam" id="PF13450">
    <property type="entry name" value="NAD_binding_8"/>
    <property type="match status" value="1"/>
</dbReference>
<evidence type="ECO:0000256" key="3">
    <source>
        <dbReference type="ARBA" id="ARBA00012535"/>
    </source>
</evidence>
<keyword evidence="5" id="KW-0073">Auxin biosynthesis</keyword>
<dbReference type="Proteomes" id="UP000672602">
    <property type="component" value="Unassembled WGS sequence"/>
</dbReference>
<accession>A0A8J7S2E3</accession>
<comment type="catalytic activity">
    <reaction evidence="6">
        <text>L-tryptophan + O2 = indole-3-acetamide + CO2 + H2O</text>
        <dbReference type="Rhea" id="RHEA:16165"/>
        <dbReference type="ChEBI" id="CHEBI:15377"/>
        <dbReference type="ChEBI" id="CHEBI:15379"/>
        <dbReference type="ChEBI" id="CHEBI:16031"/>
        <dbReference type="ChEBI" id="CHEBI:16526"/>
        <dbReference type="ChEBI" id="CHEBI:57912"/>
        <dbReference type="EC" id="1.13.12.3"/>
    </reaction>
</comment>
<dbReference type="PANTHER" id="PTHR10742:SF410">
    <property type="entry name" value="LYSINE-SPECIFIC HISTONE DEMETHYLASE 2"/>
    <property type="match status" value="1"/>
</dbReference>
<name>A0A8J7S2E3_9PROT</name>
<evidence type="ECO:0000256" key="2">
    <source>
        <dbReference type="ARBA" id="ARBA00005833"/>
    </source>
</evidence>
<evidence type="ECO:0000313" key="9">
    <source>
        <dbReference type="Proteomes" id="UP000672602"/>
    </source>
</evidence>
<organism evidence="8 9">
    <name type="scientific">Marivibrio halodurans</name>
    <dbReference type="NCBI Taxonomy" id="2039722"/>
    <lineage>
        <taxon>Bacteria</taxon>
        <taxon>Pseudomonadati</taxon>
        <taxon>Pseudomonadota</taxon>
        <taxon>Alphaproteobacteria</taxon>
        <taxon>Rhodospirillales</taxon>
        <taxon>Rhodospirillaceae</taxon>
        <taxon>Marivibrio</taxon>
    </lineage>
</organism>
<dbReference type="GO" id="GO:0050361">
    <property type="term" value="F:tryptophan 2-monooxygenase activity"/>
    <property type="evidence" value="ECO:0007669"/>
    <property type="project" value="UniProtKB-EC"/>
</dbReference>
<dbReference type="InterPro" id="IPR050281">
    <property type="entry name" value="Flavin_monoamine_oxidase"/>
</dbReference>
<reference evidence="8" key="1">
    <citation type="submission" date="2021-04" db="EMBL/GenBank/DDBJ databases">
        <authorList>
            <person name="Zhang D.-C."/>
        </authorList>
    </citation>
    <scope>NUCLEOTIDE SEQUENCE</scope>
    <source>
        <strain evidence="8">CGMCC 1.15697</strain>
    </source>
</reference>
<evidence type="ECO:0000256" key="6">
    <source>
        <dbReference type="ARBA" id="ARBA00047321"/>
    </source>
</evidence>
<evidence type="ECO:0000256" key="4">
    <source>
        <dbReference type="ARBA" id="ARBA00017871"/>
    </source>
</evidence>
<dbReference type="PANTHER" id="PTHR10742">
    <property type="entry name" value="FLAVIN MONOAMINE OXIDASE"/>
    <property type="match status" value="1"/>
</dbReference>
<keyword evidence="9" id="KW-1185">Reference proteome</keyword>
<gene>
    <name evidence="8" type="ORF">KAJ83_10220</name>
</gene>